<dbReference type="Pfam" id="PF14384">
    <property type="entry name" value="BrnA_antitoxin"/>
    <property type="match status" value="1"/>
</dbReference>
<dbReference type="Proteomes" id="UP000578697">
    <property type="component" value="Unassembled WGS sequence"/>
</dbReference>
<evidence type="ECO:0000313" key="2">
    <source>
        <dbReference type="EMBL" id="QOS40769.1"/>
    </source>
</evidence>
<dbReference type="RefSeq" id="WP_184652757.1">
    <property type="nucleotide sequence ID" value="NZ_JACHFR010000002.1"/>
</dbReference>
<dbReference type="AlphaFoldDB" id="A0A840SHG4"/>
<gene>
    <name evidence="2" type="ORF">DYE49_10040</name>
    <name evidence="1" type="ORF">HNP77_001715</name>
</gene>
<dbReference type="InterPro" id="IPR025528">
    <property type="entry name" value="BrnA_antitoxin"/>
</dbReference>
<reference evidence="1 3" key="2">
    <citation type="submission" date="2020-08" db="EMBL/GenBank/DDBJ databases">
        <title>Genomic Encyclopedia of Type Strains, Phase IV (KMG-IV): sequencing the most valuable type-strain genomes for metagenomic binning, comparative biology and taxonomic classification.</title>
        <authorList>
            <person name="Goeker M."/>
        </authorList>
    </citation>
    <scope>NUCLEOTIDE SEQUENCE [LARGE SCALE GENOMIC DNA]</scope>
    <source>
        <strain evidence="1 3">DSM 103679</strain>
    </source>
</reference>
<dbReference type="KEGG" id="trc:DYE49_10040"/>
<protein>
    <submittedName>
        <fullName evidence="1">Uncharacterized protein (DUF4415 family)</fullName>
    </submittedName>
</protein>
<name>A0A840SHG4_9SPIR</name>
<accession>A0A840SHG4</accession>
<organism evidence="1 3">
    <name type="scientific">Treponema rectale</name>
    <dbReference type="NCBI Taxonomy" id="744512"/>
    <lineage>
        <taxon>Bacteria</taxon>
        <taxon>Pseudomonadati</taxon>
        <taxon>Spirochaetota</taxon>
        <taxon>Spirochaetia</taxon>
        <taxon>Spirochaetales</taxon>
        <taxon>Treponemataceae</taxon>
        <taxon>Treponema</taxon>
    </lineage>
</organism>
<dbReference type="EMBL" id="CP031517">
    <property type="protein sequence ID" value="QOS40769.1"/>
    <property type="molecule type" value="Genomic_DNA"/>
</dbReference>
<dbReference type="EMBL" id="JACHFR010000002">
    <property type="protein sequence ID" value="MBB5219346.1"/>
    <property type="molecule type" value="Genomic_DNA"/>
</dbReference>
<evidence type="ECO:0000313" key="4">
    <source>
        <dbReference type="Proteomes" id="UP000593591"/>
    </source>
</evidence>
<reference evidence="2 4" key="1">
    <citation type="submission" date="2018-08" db="EMBL/GenBank/DDBJ databases">
        <title>The first complete genome of Treponema rectale (CHPAT), a commensal spirochete of the bovine rectum.</title>
        <authorList>
            <person name="Staton G.J."/>
            <person name="Clegg S.R."/>
            <person name="Carter S.D."/>
            <person name="Radford A.D."/>
            <person name="Darby A."/>
            <person name="Hall N."/>
            <person name="Birtles R.J."/>
            <person name="Evans N.J."/>
        </authorList>
    </citation>
    <scope>NUCLEOTIDE SEQUENCE [LARGE SCALE GENOMIC DNA]</scope>
    <source>
        <strain evidence="2 4">CHPA</strain>
    </source>
</reference>
<keyword evidence="3" id="KW-1185">Reference proteome</keyword>
<sequence>MKTMTLDDLLKNPLTENDKKIIANARPIATEDCPEQTDEQLKQFKPWYEVHPKGNDIYKVSVKKTAVSLRIDNDVLAALKATGKGYQSRINNILRKAVLG</sequence>
<evidence type="ECO:0000313" key="3">
    <source>
        <dbReference type="Proteomes" id="UP000578697"/>
    </source>
</evidence>
<proteinExistence type="predicted"/>
<evidence type="ECO:0000313" key="1">
    <source>
        <dbReference type="EMBL" id="MBB5219346.1"/>
    </source>
</evidence>
<dbReference type="Proteomes" id="UP000593591">
    <property type="component" value="Chromosome"/>
</dbReference>